<dbReference type="SUPFAM" id="SSF54897">
    <property type="entry name" value="Protease propeptides/inhibitors"/>
    <property type="match status" value="1"/>
</dbReference>
<dbReference type="InterPro" id="IPR050819">
    <property type="entry name" value="Tripeptidyl-peptidase_I"/>
</dbReference>
<dbReference type="GO" id="GO:0005576">
    <property type="term" value="C:extracellular region"/>
    <property type="evidence" value="ECO:0007669"/>
    <property type="project" value="UniProtKB-SubCell"/>
</dbReference>
<evidence type="ECO:0000256" key="2">
    <source>
        <dbReference type="ARBA" id="ARBA00004239"/>
    </source>
</evidence>
<comment type="caution">
    <text evidence="12">The sequence shown here is derived from an EMBL/GenBank/DDBJ whole genome shotgun (WGS) entry which is preliminary data.</text>
</comment>
<dbReference type="SUPFAM" id="SSF52743">
    <property type="entry name" value="Subtilisin-like"/>
    <property type="match status" value="1"/>
</dbReference>
<dbReference type="InterPro" id="IPR015366">
    <property type="entry name" value="S53_propep"/>
</dbReference>
<dbReference type="GO" id="GO:0008240">
    <property type="term" value="F:tripeptidyl-peptidase activity"/>
    <property type="evidence" value="ECO:0007669"/>
    <property type="project" value="TreeGrafter"/>
</dbReference>
<protein>
    <recommendedName>
        <fullName evidence="11">Peptidase S53 domain-containing protein</fullName>
    </recommendedName>
</protein>
<keyword evidence="6 9" id="KW-0720">Serine protease</keyword>
<proteinExistence type="predicted"/>
<dbReference type="Gene3D" id="3.40.50.200">
    <property type="entry name" value="Peptidase S8/S53 domain"/>
    <property type="match status" value="1"/>
</dbReference>
<dbReference type="PANTHER" id="PTHR14218:SF19">
    <property type="entry name" value="SERINE PROTEASE AORO, PUTATIVE (AFU_ORTHOLOGUE AFUA_6G10250)-RELATED"/>
    <property type="match status" value="1"/>
</dbReference>
<keyword evidence="13" id="KW-1185">Reference proteome</keyword>
<keyword evidence="3 9" id="KW-0645">Protease</keyword>
<dbReference type="STRING" id="113226.A0A139I5C6"/>
<keyword evidence="10" id="KW-0732">Signal</keyword>
<dbReference type="GO" id="GO:0004252">
    <property type="term" value="F:serine-type endopeptidase activity"/>
    <property type="evidence" value="ECO:0007669"/>
    <property type="project" value="UniProtKB-UniRule"/>
</dbReference>
<dbReference type="PANTHER" id="PTHR14218">
    <property type="entry name" value="PROTEASE S8 TRIPEPTIDYL PEPTIDASE I CLN2"/>
    <property type="match status" value="1"/>
</dbReference>
<dbReference type="SMART" id="SM00944">
    <property type="entry name" value="Pro-kuma_activ"/>
    <property type="match status" value="1"/>
</dbReference>
<dbReference type="Proteomes" id="UP000073492">
    <property type="component" value="Unassembled WGS sequence"/>
</dbReference>
<dbReference type="EMBL" id="LFZO01000299">
    <property type="protein sequence ID" value="KXT09894.1"/>
    <property type="molecule type" value="Genomic_DNA"/>
</dbReference>
<keyword evidence="4" id="KW-0479">Metal-binding</keyword>
<dbReference type="AlphaFoldDB" id="A0A139I5C6"/>
<reference evidence="12 13" key="1">
    <citation type="submission" date="2015-07" db="EMBL/GenBank/DDBJ databases">
        <title>Comparative genomics of the Sigatoka disease complex on banana suggests a link between parallel evolutionary changes in Pseudocercospora fijiensis and Pseudocercospora eumusae and increased virulence on the banana host.</title>
        <authorList>
            <person name="Chang T.-C."/>
            <person name="Salvucci A."/>
            <person name="Crous P.W."/>
            <person name="Stergiopoulos I."/>
        </authorList>
    </citation>
    <scope>NUCLEOTIDE SEQUENCE [LARGE SCALE GENOMIC DNA]</scope>
    <source>
        <strain evidence="12 13">CBS 116634</strain>
    </source>
</reference>
<keyword evidence="7" id="KW-0106">Calcium</keyword>
<dbReference type="Pfam" id="PF09286">
    <property type="entry name" value="Pro-kuma_activ"/>
    <property type="match status" value="1"/>
</dbReference>
<evidence type="ECO:0000256" key="8">
    <source>
        <dbReference type="ARBA" id="ARBA00023145"/>
    </source>
</evidence>
<feature type="active site" description="Charge relay system" evidence="9">
    <location>
        <position position="287"/>
    </location>
</feature>
<evidence type="ECO:0000256" key="4">
    <source>
        <dbReference type="ARBA" id="ARBA00022723"/>
    </source>
</evidence>
<comment type="subcellular location">
    <subcellularLocation>
        <location evidence="2">Secreted</location>
        <location evidence="2">Extracellular space</location>
    </subcellularLocation>
</comment>
<feature type="active site" description="Charge relay system" evidence="9">
    <location>
        <position position="283"/>
    </location>
</feature>
<comment type="cofactor">
    <cofactor evidence="1">
        <name>Ca(2+)</name>
        <dbReference type="ChEBI" id="CHEBI:29108"/>
    </cofactor>
</comment>
<keyword evidence="5 9" id="KW-0378">Hydrolase</keyword>
<evidence type="ECO:0000256" key="6">
    <source>
        <dbReference type="ARBA" id="ARBA00022825"/>
    </source>
</evidence>
<evidence type="ECO:0000313" key="12">
    <source>
        <dbReference type="EMBL" id="KXT09894.1"/>
    </source>
</evidence>
<name>A0A139I5C6_9PEZI</name>
<dbReference type="CDD" id="cd04056">
    <property type="entry name" value="Peptidases_S53"/>
    <property type="match status" value="1"/>
</dbReference>
<feature type="chain" id="PRO_5007297189" description="Peptidase S53 domain-containing protein" evidence="10">
    <location>
        <begin position="21"/>
        <end position="731"/>
    </location>
</feature>
<evidence type="ECO:0000313" key="13">
    <source>
        <dbReference type="Proteomes" id="UP000073492"/>
    </source>
</evidence>
<feature type="active site" description="Charge relay system" evidence="9">
    <location>
        <position position="528"/>
    </location>
</feature>
<organism evidence="12 13">
    <name type="scientific">Pseudocercospora musae</name>
    <dbReference type="NCBI Taxonomy" id="113226"/>
    <lineage>
        <taxon>Eukaryota</taxon>
        <taxon>Fungi</taxon>
        <taxon>Dikarya</taxon>
        <taxon>Ascomycota</taxon>
        <taxon>Pezizomycotina</taxon>
        <taxon>Dothideomycetes</taxon>
        <taxon>Dothideomycetidae</taxon>
        <taxon>Mycosphaerellales</taxon>
        <taxon>Mycosphaerellaceae</taxon>
        <taxon>Pseudocercospora</taxon>
    </lineage>
</organism>
<evidence type="ECO:0000256" key="7">
    <source>
        <dbReference type="ARBA" id="ARBA00022837"/>
    </source>
</evidence>
<dbReference type="GO" id="GO:0046872">
    <property type="term" value="F:metal ion binding"/>
    <property type="evidence" value="ECO:0007669"/>
    <property type="project" value="UniProtKB-KW"/>
</dbReference>
<dbReference type="InterPro" id="IPR030400">
    <property type="entry name" value="Sedolisin_dom"/>
</dbReference>
<evidence type="ECO:0000256" key="1">
    <source>
        <dbReference type="ARBA" id="ARBA00001913"/>
    </source>
</evidence>
<dbReference type="PROSITE" id="PS51695">
    <property type="entry name" value="SEDOLISIN"/>
    <property type="match status" value="1"/>
</dbReference>
<dbReference type="InterPro" id="IPR036852">
    <property type="entry name" value="Peptidase_S8/S53_dom_sf"/>
</dbReference>
<comment type="caution">
    <text evidence="9">Lacks conserved residue(s) required for the propagation of feature annotation.</text>
</comment>
<evidence type="ECO:0000256" key="3">
    <source>
        <dbReference type="ARBA" id="ARBA00022670"/>
    </source>
</evidence>
<evidence type="ECO:0000256" key="5">
    <source>
        <dbReference type="ARBA" id="ARBA00022801"/>
    </source>
</evidence>
<feature type="signal peptide" evidence="10">
    <location>
        <begin position="1"/>
        <end position="20"/>
    </location>
</feature>
<feature type="domain" description="Peptidase S53" evidence="11">
    <location>
        <begin position="193"/>
        <end position="613"/>
    </location>
</feature>
<keyword evidence="8" id="KW-0865">Zymogen</keyword>
<accession>A0A139I5C6</accession>
<dbReference type="OrthoDB" id="409122at2759"/>
<sequence>MQSLWRLLSLLGVICGSAQASPTAFSQPKKKDVYEEGQSVKTTIAFRQPGLQDAEALLAQISDPASPMFGQYLDASTIENIFTPSDQSRQQVIGWLRDSGIPLFELQLQKDRALLHFRTFGDALYEQLGLEPRHEATHHTEYEVPRRLREHVEFIKSETHSTVLERRASPASSATSPPYTISVSTSLKNCSESWTPSCIRRAYLPKSTAHCMLTAGPELYGIPLSHKPAPNNSLGVLGEQDIYNQTDLDQFFAGYAQFIPKGTHPKIDDVNGGLNISEYIDGEESLDLQMAYPIAYPQNLTVFQMPYASAGGMGNDFLDAVDGSYCTYDGGDDKENDPQYPQFQGFQGPAMCGTYNITNVVSISFAKDETEVPRHYLERQCHEWMKLALRGVTVVVAAGDRGVSGNFACAVNPVNNSASAFGPLFPSSCPYVTTVGATQVNFTNDGQQNEVPVDDKPHNFWSGGGFSNIHGRPSFQARAVAQYLAKHDPHYPPGTFNASGRAYPDVALIGANVTIVDKGKVVVSGGTSGAAPLFAAMISRINDERLLCGKKAIGFLNQILYQHPEVFNDVVILAVKPMVSKLRRVGILFRDWDLLTFLSSEVYWLVSRELDQVARKEAMTRLTPLYISSMIFHGKEIHGKETAMRSTGMGTPSAYAACMPLEACFDERTRISDTTQVHQSTASLMAHAARFVQPFWQSCADVRTIVPAPRKSFWVATPSLLHFTVAPTANL</sequence>
<evidence type="ECO:0000259" key="11">
    <source>
        <dbReference type="PROSITE" id="PS51695"/>
    </source>
</evidence>
<evidence type="ECO:0000256" key="10">
    <source>
        <dbReference type="SAM" id="SignalP"/>
    </source>
</evidence>
<dbReference type="GO" id="GO:0006508">
    <property type="term" value="P:proteolysis"/>
    <property type="evidence" value="ECO:0007669"/>
    <property type="project" value="UniProtKB-KW"/>
</dbReference>
<gene>
    <name evidence="12" type="ORF">AC579_8813</name>
</gene>
<evidence type="ECO:0000256" key="9">
    <source>
        <dbReference type="PROSITE-ProRule" id="PRU01032"/>
    </source>
</evidence>